<reference evidence="2" key="1">
    <citation type="submission" date="2019-12" db="EMBL/GenBank/DDBJ databases">
        <title>High-Quality draft genome sequences of three cyanobacteria isolated from the limestone walls of the Old Cathedral of Coimbra.</title>
        <authorList>
            <person name="Tiago I."/>
            <person name="Soares F."/>
            <person name="Portugal A."/>
        </authorList>
    </citation>
    <scope>NUCLEOTIDE SEQUENCE</scope>
    <source>
        <strain evidence="2">A</strain>
    </source>
</reference>
<keyword evidence="1" id="KW-1133">Transmembrane helix</keyword>
<dbReference type="RefSeq" id="WP_162423509.1">
    <property type="nucleotide sequence ID" value="NZ_WVIE01000012.1"/>
</dbReference>
<dbReference type="Pfam" id="PF12263">
    <property type="entry name" value="DUF3611"/>
    <property type="match status" value="1"/>
</dbReference>
<comment type="caution">
    <text evidence="2">The sequence shown here is derived from an EMBL/GenBank/DDBJ whole genome shotgun (WGS) entry which is preliminary data.</text>
</comment>
<feature type="transmembrane region" description="Helical" evidence="1">
    <location>
        <begin position="21"/>
        <end position="49"/>
    </location>
</feature>
<name>A0A8J7Z0Q8_9CYAN</name>
<dbReference type="Proteomes" id="UP000646053">
    <property type="component" value="Unassembled WGS sequence"/>
</dbReference>
<feature type="transmembrane region" description="Helical" evidence="1">
    <location>
        <begin position="61"/>
        <end position="81"/>
    </location>
</feature>
<feature type="transmembrane region" description="Helical" evidence="1">
    <location>
        <begin position="106"/>
        <end position="126"/>
    </location>
</feature>
<sequence length="199" mass="21889">MFNFFDPEASSLTPRQIARSFLWLGWIGFGLQCALGFIPILVVVANVLIQPGRQQTGAFSLGLWMAIACLFILMFSIYWCFRYTRLASKLEDRDLRPAKSEVIRDLRLGLVANTGIMTIALLIALFRVGELTIRMLSLPQGATVVTPNQVGTTVGSSGTLITPSNMIAIQAMINTIAAGLVGLIVTMLLLYQVRQHRNS</sequence>
<feature type="transmembrane region" description="Helical" evidence="1">
    <location>
        <begin position="167"/>
        <end position="191"/>
    </location>
</feature>
<accession>A0A8J7Z0Q8</accession>
<keyword evidence="1" id="KW-0472">Membrane</keyword>
<evidence type="ECO:0000256" key="1">
    <source>
        <dbReference type="SAM" id="Phobius"/>
    </source>
</evidence>
<dbReference type="AlphaFoldDB" id="A0A8J7Z0Q8"/>
<keyword evidence="3" id="KW-1185">Reference proteome</keyword>
<gene>
    <name evidence="2" type="ORF">GS601_11895</name>
</gene>
<dbReference type="InterPro" id="IPR022051">
    <property type="entry name" value="DUF3611"/>
</dbReference>
<evidence type="ECO:0000313" key="3">
    <source>
        <dbReference type="Proteomes" id="UP000646053"/>
    </source>
</evidence>
<protein>
    <submittedName>
        <fullName evidence="2">DUF3611 family protein</fullName>
    </submittedName>
</protein>
<proteinExistence type="predicted"/>
<dbReference type="EMBL" id="WVIE01000012">
    <property type="protein sequence ID" value="NDJ17984.1"/>
    <property type="molecule type" value="Genomic_DNA"/>
</dbReference>
<keyword evidence="1" id="KW-0812">Transmembrane</keyword>
<organism evidence="2 3">
    <name type="scientific">Myxacorys almedinensis A</name>
    <dbReference type="NCBI Taxonomy" id="2690445"/>
    <lineage>
        <taxon>Bacteria</taxon>
        <taxon>Bacillati</taxon>
        <taxon>Cyanobacteriota</taxon>
        <taxon>Cyanophyceae</taxon>
        <taxon>Leptolyngbyales</taxon>
        <taxon>Leptolyngbyaceae</taxon>
        <taxon>Myxacorys</taxon>
        <taxon>Myxacorys almedinensis</taxon>
    </lineage>
</organism>
<evidence type="ECO:0000313" key="2">
    <source>
        <dbReference type="EMBL" id="NDJ17984.1"/>
    </source>
</evidence>